<feature type="transmembrane region" description="Helical" evidence="4">
    <location>
        <begin position="12"/>
        <end position="35"/>
    </location>
</feature>
<dbReference type="GO" id="GO:0016020">
    <property type="term" value="C:membrane"/>
    <property type="evidence" value="ECO:0007669"/>
    <property type="project" value="InterPro"/>
</dbReference>
<comment type="caution">
    <text evidence="7">The sequence shown here is derived from an EMBL/GenBank/DDBJ whole genome shotgun (WGS) entry which is preliminary data.</text>
</comment>
<evidence type="ECO:0000313" key="8">
    <source>
        <dbReference type="Proteomes" id="UP000029861"/>
    </source>
</evidence>
<evidence type="ECO:0000256" key="1">
    <source>
        <dbReference type="ARBA" id="ARBA00023224"/>
    </source>
</evidence>
<dbReference type="PANTHER" id="PTHR32089:SF112">
    <property type="entry name" value="LYSOZYME-LIKE PROTEIN-RELATED"/>
    <property type="match status" value="1"/>
</dbReference>
<keyword evidence="4" id="KW-0472">Membrane</keyword>
<evidence type="ECO:0000256" key="3">
    <source>
        <dbReference type="PROSITE-ProRule" id="PRU00284"/>
    </source>
</evidence>
<dbReference type="EMBL" id="JRPK02000039">
    <property type="protein sequence ID" value="TLD96126.1"/>
    <property type="molecule type" value="Genomic_DNA"/>
</dbReference>
<dbReference type="SMART" id="SM00283">
    <property type="entry name" value="MA"/>
    <property type="match status" value="1"/>
</dbReference>
<gene>
    <name evidence="7" type="ORF">LS80_008940</name>
    <name evidence="6" type="ORF">NHP164001_14720</name>
</gene>
<reference evidence="7 8" key="1">
    <citation type="journal article" date="2014" name="Genome Announc.">
        <title>Draft genome sequences of eight enterohepatic helicobacter species isolated from both laboratory and wild rodents.</title>
        <authorList>
            <person name="Sheh A."/>
            <person name="Shen Z."/>
            <person name="Fox J.G."/>
        </authorList>
    </citation>
    <scope>NUCLEOTIDE SEQUENCE [LARGE SCALE GENOMIC DNA]</scope>
    <source>
        <strain evidence="7 8">ATCC 49310</strain>
    </source>
</reference>
<reference evidence="6 9" key="3">
    <citation type="submission" date="2024-06" db="EMBL/GenBank/DDBJ databases">
        <title>Draft genome sequence of Helicobacter trogontum NHP16-4001.</title>
        <authorList>
            <person name="Rimbara E."/>
            <person name="Suzuki M."/>
        </authorList>
    </citation>
    <scope>NUCLEOTIDE SEQUENCE [LARGE SCALE GENOMIC DNA]</scope>
    <source>
        <strain evidence="6 9">NHP16-4001</strain>
    </source>
</reference>
<dbReference type="SUPFAM" id="SSF58104">
    <property type="entry name" value="Methyl-accepting chemotaxis protein (MCP) signaling domain"/>
    <property type="match status" value="1"/>
</dbReference>
<keyword evidence="1 3" id="KW-0807">Transducer</keyword>
<dbReference type="InterPro" id="IPR004089">
    <property type="entry name" value="MCPsignal_dom"/>
</dbReference>
<keyword evidence="4" id="KW-1133">Transmembrane helix</keyword>
<evidence type="ECO:0000256" key="4">
    <source>
        <dbReference type="SAM" id="Phobius"/>
    </source>
</evidence>
<dbReference type="Pfam" id="PF00015">
    <property type="entry name" value="MCPsignal"/>
    <property type="match status" value="1"/>
</dbReference>
<dbReference type="Proteomes" id="UP001562457">
    <property type="component" value="Unassembled WGS sequence"/>
</dbReference>
<feature type="transmembrane region" description="Helical" evidence="4">
    <location>
        <begin position="199"/>
        <end position="220"/>
    </location>
</feature>
<dbReference type="GO" id="GO:0004888">
    <property type="term" value="F:transmembrane signaling receptor activity"/>
    <property type="evidence" value="ECO:0007669"/>
    <property type="project" value="InterPro"/>
</dbReference>
<comment type="similarity">
    <text evidence="2">Belongs to the methyl-accepting chemotaxis (MCP) protein family.</text>
</comment>
<protein>
    <submittedName>
        <fullName evidence="7">Methyl-accepting chemotaxis protein</fullName>
    </submittedName>
</protein>
<evidence type="ECO:0000313" key="9">
    <source>
        <dbReference type="Proteomes" id="UP001562457"/>
    </source>
</evidence>
<feature type="domain" description="Methyl-accepting transducer" evidence="5">
    <location>
        <begin position="279"/>
        <end position="515"/>
    </location>
</feature>
<evidence type="ECO:0000313" key="7">
    <source>
        <dbReference type="EMBL" id="TLD96126.1"/>
    </source>
</evidence>
<dbReference type="RefSeq" id="WP_034317214.1">
    <property type="nucleotide sequence ID" value="NZ_FZNF01000007.1"/>
</dbReference>
<dbReference type="PANTHER" id="PTHR32089">
    <property type="entry name" value="METHYL-ACCEPTING CHEMOTAXIS PROTEIN MCPB"/>
    <property type="match status" value="1"/>
</dbReference>
<organism evidence="7 8">
    <name type="scientific">Helicobacter trogontum</name>
    <dbReference type="NCBI Taxonomy" id="50960"/>
    <lineage>
        <taxon>Bacteria</taxon>
        <taxon>Pseudomonadati</taxon>
        <taxon>Campylobacterota</taxon>
        <taxon>Epsilonproteobacteria</taxon>
        <taxon>Campylobacterales</taxon>
        <taxon>Helicobacteraceae</taxon>
        <taxon>Helicobacter</taxon>
    </lineage>
</organism>
<dbReference type="PROSITE" id="PS50111">
    <property type="entry name" value="CHEMOTAXIS_TRANSDUC_2"/>
    <property type="match status" value="1"/>
</dbReference>
<evidence type="ECO:0000256" key="2">
    <source>
        <dbReference type="ARBA" id="ARBA00029447"/>
    </source>
</evidence>
<dbReference type="GO" id="GO:0006935">
    <property type="term" value="P:chemotaxis"/>
    <property type="evidence" value="ECO:0007669"/>
    <property type="project" value="InterPro"/>
</dbReference>
<keyword evidence="4" id="KW-0812">Transmembrane</keyword>
<dbReference type="Gene3D" id="1.10.287.950">
    <property type="entry name" value="Methyl-accepting chemotaxis protein"/>
    <property type="match status" value="1"/>
</dbReference>
<dbReference type="AlphaFoldDB" id="A0A4U8T8S4"/>
<dbReference type="Pfam" id="PF12729">
    <property type="entry name" value="4HB_MCP_1"/>
    <property type="match status" value="1"/>
</dbReference>
<sequence>MQKTEKKKMSVSVMLGIGFGVLILFTCIIAVISLINVDYIIKSLRQINDVNALKQRHAIDFRGSVHDRSIAIRDVVLTNSNDSMTLASLEKQISSLQDFYTKAADGMERDFVAKNMFDSEEQRIYNAIHQTRIKVVPMIDEIIVLKKQGENEAAERELQTLAPYFVTWLAQINEFINLEESKNGALTKELRNAVDSFKVILFVLVGASILFGVLIASYIMRSLLNSLGGEPYFASRAVSRIANGNLQECVTFKGEGSMLASIATMQTRLKDIIQAVIESSNQINEATHKVAKTSNEAKQASTIQTQSSSVIATKINEMNEAISEISNAARLSEQNARKNVELSLEGVKVVNTTAEEIGKMTMLINDSANNMRGLQQQSLEISNSASLIAEIADQTNLLALNAAIEAARAGEHGRGFAVVADEVRRLAERTADSTNEIAKIIQSIQQGIETSVESIEVIVPQIEKGQELISNSVSLLSQIQEQAQDSLTKAQEVAHSSGQQEITMESIAKDMQNISNLSVSTGKSLQNTNETIRKLEQISDGLKQHMLYFKI</sequence>
<dbReference type="InterPro" id="IPR024478">
    <property type="entry name" value="HlyB_4HB_MCP"/>
</dbReference>
<accession>A0A4U8T8S4</accession>
<name>A0A4U8T8S4_9HELI</name>
<dbReference type="GO" id="GO:0007165">
    <property type="term" value="P:signal transduction"/>
    <property type="evidence" value="ECO:0007669"/>
    <property type="project" value="UniProtKB-KW"/>
</dbReference>
<dbReference type="STRING" id="50960.LS81_03915"/>
<dbReference type="EMBL" id="BAAFHN010000039">
    <property type="protein sequence ID" value="GAB0173453.1"/>
    <property type="molecule type" value="Genomic_DNA"/>
</dbReference>
<dbReference type="PRINTS" id="PR00260">
    <property type="entry name" value="CHEMTRNSDUCR"/>
</dbReference>
<dbReference type="Proteomes" id="UP000029861">
    <property type="component" value="Unassembled WGS sequence"/>
</dbReference>
<reference evidence="7" key="2">
    <citation type="submission" date="2018-04" db="EMBL/GenBank/DDBJ databases">
        <authorList>
            <person name="Sheh A."/>
            <person name="Shen Z."/>
            <person name="Mannion A.J."/>
            <person name="Fox J.G."/>
        </authorList>
    </citation>
    <scope>NUCLEOTIDE SEQUENCE</scope>
    <source>
        <strain evidence="7">ATCC 49310</strain>
    </source>
</reference>
<evidence type="ECO:0000313" key="6">
    <source>
        <dbReference type="EMBL" id="GAB0173453.1"/>
    </source>
</evidence>
<evidence type="ECO:0000259" key="5">
    <source>
        <dbReference type="PROSITE" id="PS50111"/>
    </source>
</evidence>
<dbReference type="InterPro" id="IPR004090">
    <property type="entry name" value="Chemotax_Me-accpt_rcpt"/>
</dbReference>
<dbReference type="CDD" id="cd11386">
    <property type="entry name" value="MCP_signal"/>
    <property type="match status" value="1"/>
</dbReference>
<keyword evidence="9" id="KW-1185">Reference proteome</keyword>
<proteinExistence type="inferred from homology"/>